<comment type="similarity">
    <text evidence="5">Belongs to the transketolase family.</text>
</comment>
<comment type="subunit">
    <text evidence="6">Homodimer.</text>
</comment>
<reference evidence="13" key="1">
    <citation type="submission" date="2021-02" db="EMBL/GenBank/DDBJ databases">
        <title>Natrosporangium hydrolyticum gen. nov., sp. nov, a haloalkaliphilic actinobacterium from a soda solonchak soil.</title>
        <authorList>
            <person name="Sorokin D.Y."/>
            <person name="Khijniak T.V."/>
            <person name="Zakharycheva A.P."/>
            <person name="Boueva O.V."/>
            <person name="Ariskina E.V."/>
            <person name="Hahnke R.L."/>
            <person name="Bunk B."/>
            <person name="Sproer C."/>
            <person name="Schumann P."/>
            <person name="Evtushenko L.I."/>
            <person name="Kublanov I.V."/>
        </authorList>
    </citation>
    <scope>NUCLEOTIDE SEQUENCE</scope>
    <source>
        <strain evidence="13">DSM 106523</strain>
    </source>
</reference>
<evidence type="ECO:0000256" key="3">
    <source>
        <dbReference type="ARBA" id="ARBA00001946"/>
    </source>
</evidence>
<keyword evidence="10" id="KW-0460">Magnesium</keyword>
<keyword evidence="14" id="KW-1185">Reference proteome</keyword>
<evidence type="ECO:0000256" key="1">
    <source>
        <dbReference type="ARBA" id="ARBA00001913"/>
    </source>
</evidence>
<evidence type="ECO:0000256" key="9">
    <source>
        <dbReference type="ARBA" id="ARBA00022837"/>
    </source>
</evidence>
<evidence type="ECO:0000256" key="2">
    <source>
        <dbReference type="ARBA" id="ARBA00001936"/>
    </source>
</evidence>
<dbReference type="FunFam" id="3.40.50.970:FF:000129">
    <property type="entry name" value="Transketolase"/>
    <property type="match status" value="1"/>
</dbReference>
<proteinExistence type="inferred from homology"/>
<evidence type="ECO:0000256" key="5">
    <source>
        <dbReference type="ARBA" id="ARBA00007131"/>
    </source>
</evidence>
<evidence type="ECO:0000256" key="10">
    <source>
        <dbReference type="ARBA" id="ARBA00022842"/>
    </source>
</evidence>
<dbReference type="CDD" id="cd07033">
    <property type="entry name" value="TPP_PYR_DXS_TK_like"/>
    <property type="match status" value="1"/>
</dbReference>
<dbReference type="PANTHER" id="PTHR43195:SF1">
    <property type="entry name" value="FI06132P-RELATED"/>
    <property type="match status" value="1"/>
</dbReference>
<dbReference type="SUPFAM" id="SSF52922">
    <property type="entry name" value="TK C-terminal domain-like"/>
    <property type="match status" value="1"/>
</dbReference>
<comment type="cofactor">
    <cofactor evidence="1">
        <name>Ca(2+)</name>
        <dbReference type="ChEBI" id="CHEBI:29108"/>
    </cofactor>
</comment>
<dbReference type="Gene3D" id="3.40.50.970">
    <property type="match status" value="2"/>
</dbReference>
<feature type="domain" description="Transketolase-like pyrimidine-binding" evidence="12">
    <location>
        <begin position="315"/>
        <end position="478"/>
    </location>
</feature>
<dbReference type="InterPro" id="IPR020826">
    <property type="entry name" value="Transketolase_BS"/>
</dbReference>
<dbReference type="SUPFAM" id="SSF52518">
    <property type="entry name" value="Thiamin diphosphate-binding fold (THDP-binding)"/>
    <property type="match status" value="2"/>
</dbReference>
<gene>
    <name evidence="13" type="ORF">JQS43_04845</name>
</gene>
<dbReference type="Proteomes" id="UP000662857">
    <property type="component" value="Chromosome"/>
</dbReference>
<dbReference type="InterPro" id="IPR005475">
    <property type="entry name" value="Transketolase-like_Pyr-bd"/>
</dbReference>
<dbReference type="EMBL" id="CP070499">
    <property type="protein sequence ID" value="QSB15677.1"/>
    <property type="molecule type" value="Genomic_DNA"/>
</dbReference>
<dbReference type="AlphaFoldDB" id="A0A895YD17"/>
<dbReference type="Pfam" id="PF00456">
    <property type="entry name" value="Transketolase_N"/>
    <property type="match status" value="1"/>
</dbReference>
<evidence type="ECO:0000256" key="11">
    <source>
        <dbReference type="ARBA" id="ARBA00023052"/>
    </source>
</evidence>
<dbReference type="CDD" id="cd02012">
    <property type="entry name" value="TPP_TK"/>
    <property type="match status" value="1"/>
</dbReference>
<protein>
    <submittedName>
        <fullName evidence="13">Transketolase</fullName>
        <ecNumber evidence="13">2.2.1.1</ecNumber>
    </submittedName>
</protein>
<evidence type="ECO:0000256" key="6">
    <source>
        <dbReference type="ARBA" id="ARBA00011738"/>
    </source>
</evidence>
<evidence type="ECO:0000256" key="8">
    <source>
        <dbReference type="ARBA" id="ARBA00022723"/>
    </source>
</evidence>
<sequence>MTWTDLPPDQRANHLAELGQQLRVDAVRCAAEAGSGHPTSAMSAADLVAVLLGTQLRYAFDRPDDPHNDEFIISKGHASPLLYAALRAAGAITESELLTYRKLGSRLEGHPTPRLPWVKVATGSLGQGLPVGVGAALTAARLDRLPYRVWVLCGDSELAEGSMWEAFAHAGHERLANLTAIVDVNRLGQRGPTRLEWDTAAYARRISAFGWHTIEIDGHDVDQIDRAYQEATATTDAPTAILARTRKGKGAPQVEDQNGYHGKPLADAATVIAELGGARQVTVPVAGPVAEDQQPHTFPVRGQLSLPEYEVGESVPTRDAFGAALAALGDAYGDVVALDGEVSDSTRSGVFEASHPDRFFQFYIAEQQLVAAAIAMQARGWRPYLATFAAFLTRAYDFLRMAAISRANLRVVGSHAGVAIGEDGPSQMGLEDLAAFRAIHGSTVLHPCDANQTTALVRSMADRAGICYLRTSRGGTPVIYQPGEQFPIGGSRLLRSSPDDQVTIVGTGVTVHSALAAADQLAERGVNARVIDAYSVKPIDADALRTAARETARLLTVEDHWPEGGLGDAVLEVFADGGVDLPRIRKLAVRTMPGSAHPEQQLHAAGLDADSITRAAAELTLE</sequence>
<comment type="cofactor">
    <cofactor evidence="4">
        <name>thiamine diphosphate</name>
        <dbReference type="ChEBI" id="CHEBI:58937"/>
    </cofactor>
</comment>
<dbReference type="SMART" id="SM00861">
    <property type="entry name" value="Transket_pyr"/>
    <property type="match status" value="1"/>
</dbReference>
<keyword evidence="7 13" id="KW-0808">Transferase</keyword>
<dbReference type="GO" id="GO:0000287">
    <property type="term" value="F:magnesium ion binding"/>
    <property type="evidence" value="ECO:0007669"/>
    <property type="project" value="UniProtKB-ARBA"/>
</dbReference>
<organism evidence="13 14">
    <name type="scientific">Natronosporangium hydrolyticum</name>
    <dbReference type="NCBI Taxonomy" id="2811111"/>
    <lineage>
        <taxon>Bacteria</taxon>
        <taxon>Bacillati</taxon>
        <taxon>Actinomycetota</taxon>
        <taxon>Actinomycetes</taxon>
        <taxon>Micromonosporales</taxon>
        <taxon>Micromonosporaceae</taxon>
        <taxon>Natronosporangium</taxon>
    </lineage>
</organism>
<dbReference type="GO" id="GO:0004802">
    <property type="term" value="F:transketolase activity"/>
    <property type="evidence" value="ECO:0007669"/>
    <property type="project" value="UniProtKB-EC"/>
</dbReference>
<dbReference type="NCBIfam" id="NF004559">
    <property type="entry name" value="PRK05899.2-5"/>
    <property type="match status" value="1"/>
</dbReference>
<name>A0A895YD17_9ACTN</name>
<dbReference type="KEGG" id="nhy:JQS43_04845"/>
<keyword evidence="8" id="KW-0479">Metal-binding</keyword>
<evidence type="ECO:0000256" key="7">
    <source>
        <dbReference type="ARBA" id="ARBA00022679"/>
    </source>
</evidence>
<evidence type="ECO:0000313" key="13">
    <source>
        <dbReference type="EMBL" id="QSB15677.1"/>
    </source>
</evidence>
<dbReference type="RefSeq" id="WP_239677858.1">
    <property type="nucleotide sequence ID" value="NZ_CP070499.1"/>
</dbReference>
<dbReference type="InterPro" id="IPR029061">
    <property type="entry name" value="THDP-binding"/>
</dbReference>
<dbReference type="PROSITE" id="PS00802">
    <property type="entry name" value="TRANSKETOLASE_2"/>
    <property type="match status" value="1"/>
</dbReference>
<dbReference type="Gene3D" id="3.40.50.920">
    <property type="match status" value="1"/>
</dbReference>
<dbReference type="InterPro" id="IPR033248">
    <property type="entry name" value="Transketolase_C"/>
</dbReference>
<evidence type="ECO:0000259" key="12">
    <source>
        <dbReference type="SMART" id="SM00861"/>
    </source>
</evidence>
<dbReference type="GO" id="GO:0030976">
    <property type="term" value="F:thiamine pyrophosphate binding"/>
    <property type="evidence" value="ECO:0007669"/>
    <property type="project" value="TreeGrafter"/>
</dbReference>
<accession>A0A895YD17</accession>
<dbReference type="InterPro" id="IPR009014">
    <property type="entry name" value="Transketo_C/PFOR_II"/>
</dbReference>
<dbReference type="InterPro" id="IPR005474">
    <property type="entry name" value="Transketolase_N"/>
</dbReference>
<dbReference type="InterPro" id="IPR051424">
    <property type="entry name" value="Transketolase-like"/>
</dbReference>
<dbReference type="Pfam" id="PF02779">
    <property type="entry name" value="Transket_pyr"/>
    <property type="match status" value="1"/>
</dbReference>
<dbReference type="EC" id="2.2.1.1" evidence="13"/>
<evidence type="ECO:0000256" key="4">
    <source>
        <dbReference type="ARBA" id="ARBA00001964"/>
    </source>
</evidence>
<comment type="cofactor">
    <cofactor evidence="2">
        <name>Mn(2+)</name>
        <dbReference type="ChEBI" id="CHEBI:29035"/>
    </cofactor>
</comment>
<dbReference type="PANTHER" id="PTHR43195">
    <property type="entry name" value="TRANSKETOLASE"/>
    <property type="match status" value="1"/>
</dbReference>
<dbReference type="GO" id="GO:0005737">
    <property type="term" value="C:cytoplasm"/>
    <property type="evidence" value="ECO:0007669"/>
    <property type="project" value="UniProtKB-ARBA"/>
</dbReference>
<evidence type="ECO:0000313" key="14">
    <source>
        <dbReference type="Proteomes" id="UP000662857"/>
    </source>
</evidence>
<dbReference type="Pfam" id="PF02780">
    <property type="entry name" value="Transketolase_C"/>
    <property type="match status" value="1"/>
</dbReference>
<comment type="cofactor">
    <cofactor evidence="3">
        <name>Mg(2+)</name>
        <dbReference type="ChEBI" id="CHEBI:18420"/>
    </cofactor>
</comment>
<keyword evidence="9" id="KW-0106">Calcium</keyword>
<keyword evidence="11" id="KW-0786">Thiamine pyrophosphate</keyword>